<dbReference type="AlphaFoldDB" id="I2PZ13"/>
<feature type="compositionally biased region" description="Basic and acidic residues" evidence="1">
    <location>
        <begin position="60"/>
        <end position="77"/>
    </location>
</feature>
<sequence>MHPIPAISRCFAAGLAGLLVTAGLGCGPRNTWINPDQGQFLVEKVKVNRNAYLRYAQAEEESRRDGNAADSARYQEAKEAARKEYDRYSRELSEYNAAHPGKAATEDAL</sequence>
<accession>I2PZ13</accession>
<gene>
    <name evidence="2" type="ORF">DesU5LDRAFT_1069</name>
</gene>
<proteinExistence type="predicted"/>
<evidence type="ECO:0000313" key="2">
    <source>
        <dbReference type="EMBL" id="EIG52769.1"/>
    </source>
</evidence>
<dbReference type="HOGENOM" id="CLU_2179630_0_0_7"/>
<reference evidence="2" key="1">
    <citation type="submission" date="2011-11" db="EMBL/GenBank/DDBJ databases">
        <title>Improved High-Quality Draft sequence of Desulfovibrio sp. U5L.</title>
        <authorList>
            <consortium name="US DOE Joint Genome Institute"/>
            <person name="Lucas S."/>
            <person name="Han J."/>
            <person name="Lapidus A."/>
            <person name="Cheng J.-F."/>
            <person name="Goodwin L."/>
            <person name="Pitluck S."/>
            <person name="Peters L."/>
            <person name="Ovchinnikova G."/>
            <person name="Held B."/>
            <person name="Detter J.C."/>
            <person name="Han C."/>
            <person name="Tapia R."/>
            <person name="Land M."/>
            <person name="Hauser L."/>
            <person name="Kyrpides N."/>
            <person name="Ivanova N."/>
            <person name="Pagani I."/>
            <person name="Gabster J."/>
            <person name="Walker C."/>
            <person name="Stolyar S."/>
            <person name="Stahl D."/>
            <person name="Arkin A."/>
            <person name="Dehal P."/>
            <person name="Hazen T."/>
            <person name="Woyke T."/>
        </authorList>
    </citation>
    <scope>NUCLEOTIDE SEQUENCE [LARGE SCALE GENOMIC DNA]</scope>
    <source>
        <strain evidence="2">U5L</strain>
    </source>
</reference>
<dbReference type="EMBL" id="JH600068">
    <property type="protein sequence ID" value="EIG52769.1"/>
    <property type="molecule type" value="Genomic_DNA"/>
</dbReference>
<feature type="region of interest" description="Disordered" evidence="1">
    <location>
        <begin position="58"/>
        <end position="77"/>
    </location>
</feature>
<organism evidence="2">
    <name type="scientific">Desulfovibrio sp. U5L</name>
    <dbReference type="NCBI Taxonomy" id="596152"/>
    <lineage>
        <taxon>Bacteria</taxon>
        <taxon>Pseudomonadati</taxon>
        <taxon>Thermodesulfobacteriota</taxon>
        <taxon>Desulfovibrionia</taxon>
        <taxon>Desulfovibrionales</taxon>
        <taxon>Desulfovibrionaceae</taxon>
        <taxon>Desulfovibrio</taxon>
    </lineage>
</organism>
<name>I2PZ13_9BACT</name>
<dbReference type="eggNOG" id="ENOG50318ZB">
    <property type="taxonomic scope" value="Bacteria"/>
</dbReference>
<protein>
    <submittedName>
        <fullName evidence="2">Uncharacterized protein</fullName>
    </submittedName>
</protein>
<evidence type="ECO:0000256" key="1">
    <source>
        <dbReference type="SAM" id="MobiDB-lite"/>
    </source>
</evidence>
<dbReference type="OrthoDB" id="5460971at2"/>